<dbReference type="SUPFAM" id="SSF110455">
    <property type="entry name" value="Toprim domain"/>
    <property type="match status" value="1"/>
</dbReference>
<keyword evidence="1" id="KW-0175">Coiled coil</keyword>
<dbReference type="AlphaFoldDB" id="A0A9D9D956"/>
<dbReference type="EMBL" id="JADING010000061">
    <property type="protein sequence ID" value="MBO8414269.1"/>
    <property type="molecule type" value="Genomic_DNA"/>
</dbReference>
<reference evidence="2" key="2">
    <citation type="journal article" date="2021" name="PeerJ">
        <title>Extensive microbial diversity within the chicken gut microbiome revealed by metagenomics and culture.</title>
        <authorList>
            <person name="Gilroy R."/>
            <person name="Ravi A."/>
            <person name="Getino M."/>
            <person name="Pursley I."/>
            <person name="Horton D.L."/>
            <person name="Alikhan N.F."/>
            <person name="Baker D."/>
            <person name="Gharbi K."/>
            <person name="Hall N."/>
            <person name="Watson M."/>
            <person name="Adriaenssens E.M."/>
            <person name="Foster-Nyarko E."/>
            <person name="Jarju S."/>
            <person name="Secka A."/>
            <person name="Antonio M."/>
            <person name="Oren A."/>
            <person name="Chaudhuri R.R."/>
            <person name="La Ragione R."/>
            <person name="Hildebrand F."/>
            <person name="Pallen M.J."/>
        </authorList>
    </citation>
    <scope>NUCLEOTIDE SEQUENCE</scope>
    <source>
        <strain evidence="2">1748</strain>
    </source>
</reference>
<feature type="coiled-coil region" evidence="1">
    <location>
        <begin position="146"/>
        <end position="173"/>
    </location>
</feature>
<dbReference type="Gene3D" id="3.40.1360.10">
    <property type="match status" value="1"/>
</dbReference>
<sequence length="173" mass="20097">MKNVYVVEGKTDEQVLLSIGCRYVYQVHGMQARNIDIEFLKSVQSFRKIVLLFDPDRNGKFLTGIFKSNLRNFMTLKIEADKCIKGKKVGIAEAEIAYLKEQLKGCLNYDNKFEENYDISKLKEIISKYDMKQILLALKKHNIDNLDDLGMKVAILNLNLEELEREIIDENSR</sequence>
<proteinExistence type="predicted"/>
<comment type="caution">
    <text evidence="2">The sequence shown here is derived from an EMBL/GenBank/DDBJ whole genome shotgun (WGS) entry which is preliminary data.</text>
</comment>
<dbReference type="Proteomes" id="UP000823629">
    <property type="component" value="Unassembled WGS sequence"/>
</dbReference>
<accession>A0A9D9D956</accession>
<protein>
    <submittedName>
        <fullName evidence="2">Uncharacterized protein</fullName>
    </submittedName>
</protein>
<evidence type="ECO:0000313" key="2">
    <source>
        <dbReference type="EMBL" id="MBO8414269.1"/>
    </source>
</evidence>
<organism evidence="2 3">
    <name type="scientific">Candidatus Scatoplasma merdavium</name>
    <dbReference type="NCBI Taxonomy" id="2840932"/>
    <lineage>
        <taxon>Bacteria</taxon>
        <taxon>Bacillati</taxon>
        <taxon>Bacillota</taxon>
        <taxon>Bacilli</taxon>
        <taxon>Bacillales</taxon>
        <taxon>Candidatus Scatoplasma</taxon>
    </lineage>
</organism>
<evidence type="ECO:0000313" key="3">
    <source>
        <dbReference type="Proteomes" id="UP000823629"/>
    </source>
</evidence>
<gene>
    <name evidence="2" type="ORF">IAC78_02165</name>
</gene>
<name>A0A9D9D956_9BACL</name>
<reference evidence="2" key="1">
    <citation type="submission" date="2020-10" db="EMBL/GenBank/DDBJ databases">
        <authorList>
            <person name="Gilroy R."/>
        </authorList>
    </citation>
    <scope>NUCLEOTIDE SEQUENCE</scope>
    <source>
        <strain evidence="2">1748</strain>
    </source>
</reference>
<evidence type="ECO:0000256" key="1">
    <source>
        <dbReference type="SAM" id="Coils"/>
    </source>
</evidence>